<evidence type="ECO:0000256" key="2">
    <source>
        <dbReference type="ARBA" id="ARBA00022963"/>
    </source>
</evidence>
<dbReference type="PIRSF" id="PIRSF018169">
    <property type="entry name" value="PAF_acetylhydrolase"/>
    <property type="match status" value="1"/>
</dbReference>
<evidence type="ECO:0000256" key="5">
    <source>
        <dbReference type="PIRSR" id="PIRSR018169-1"/>
    </source>
</evidence>
<dbReference type="InterPro" id="IPR029058">
    <property type="entry name" value="AB_hydrolase_fold"/>
</dbReference>
<comment type="catalytic activity">
    <reaction evidence="4">
        <text>a 1-O-alkyl-2-acetyl-sn-glycero-3-phosphocholine + H2O = a 1-O-alkyl-sn-glycero-3-phosphocholine + acetate + H(+)</text>
        <dbReference type="Rhea" id="RHEA:17777"/>
        <dbReference type="ChEBI" id="CHEBI:15377"/>
        <dbReference type="ChEBI" id="CHEBI:15378"/>
        <dbReference type="ChEBI" id="CHEBI:30089"/>
        <dbReference type="ChEBI" id="CHEBI:30909"/>
        <dbReference type="ChEBI" id="CHEBI:36707"/>
        <dbReference type="EC" id="3.1.1.47"/>
    </reaction>
</comment>
<protein>
    <recommendedName>
        <fullName evidence="4">Putative phospholipase</fullName>
        <ecNumber evidence="4">3.1.1.47</ecNumber>
    </recommendedName>
</protein>
<keyword evidence="8" id="KW-1185">Reference proteome</keyword>
<feature type="active site" description="Charge relay system" evidence="5">
    <location>
        <position position="404"/>
    </location>
</feature>
<organism evidence="7 8">
    <name type="scientific">Stachybotrys chartarum (strain CBS 109288 / IBT 7711)</name>
    <name type="common">Toxic black mold</name>
    <name type="synonym">Stilbospora chartarum</name>
    <dbReference type="NCBI Taxonomy" id="1280523"/>
    <lineage>
        <taxon>Eukaryota</taxon>
        <taxon>Fungi</taxon>
        <taxon>Dikarya</taxon>
        <taxon>Ascomycota</taxon>
        <taxon>Pezizomycotina</taxon>
        <taxon>Sordariomycetes</taxon>
        <taxon>Hypocreomycetidae</taxon>
        <taxon>Hypocreales</taxon>
        <taxon>Stachybotryaceae</taxon>
        <taxon>Stachybotrys</taxon>
    </lineage>
</organism>
<dbReference type="Pfam" id="PF03403">
    <property type="entry name" value="PAF-AH_p_II"/>
    <property type="match status" value="2"/>
</dbReference>
<accession>A0A084B8Z4</accession>
<proteinExistence type="inferred from homology"/>
<evidence type="ECO:0000256" key="3">
    <source>
        <dbReference type="ARBA" id="ARBA00023098"/>
    </source>
</evidence>
<sequence>MSTINTQPTRTDMASMPSGPPKADSSVPAKKAAVLPKKTFRERILHRLPHYTGTYSVGYMDIEVPARDPRPVSNLQRDGKPVLRLDTVLMGIYYPCDIRKDLQSPENSKTLRRVNWMPRPRLATAKGYAKFLSVPSLPVTAYLACTTLFTMLPAFRNTRLAGHWPEEVMMDKGPTGEQARNEESDRNQRPSFPVIIFTHGLGGSRLCYSAICGELASFGFIVVALEHRDGSGARTHVNLPSDIDASAIESSTAVIHDHGNDKRGKKDRKIQKRPARGVNPYYVVDYILPKDNAQDTSPNNPRGVDQKLRSAQIELRQLEIMEAYHILELINSGRGEEVAAMNLRKKGNVGSSSMGLKGIDWSDWTDRMFMHNVTMMGHSFGGATTVHLCRDHNLPWVGQGVVLDAWGQGIPPPGSEPTERVAKPLLAISSEAFMHWKENFDRVVGFCNEARDNGAFCWMMTIVGSTHLSMSDFAVLYPHWLSLLAKTMVNPKRAFYLTVSASLEFLKIVLPPDQTKYNKWVDEQLLKSSEAPSDPDEALRADHAPDDKYVAMRLKIPNEWSVRWRAWLRRQWHRVTCRASEDESLGQGLTDFGEKQEIWTHICPMRDEMRQHLSQW</sequence>
<dbReference type="SUPFAM" id="SSF53474">
    <property type="entry name" value="alpha/beta-Hydrolases"/>
    <property type="match status" value="1"/>
</dbReference>
<evidence type="ECO:0000256" key="4">
    <source>
        <dbReference type="PIRNR" id="PIRNR018169"/>
    </source>
</evidence>
<dbReference type="EC" id="3.1.1.47" evidence="4"/>
<reference evidence="7 8" key="1">
    <citation type="journal article" date="2014" name="BMC Genomics">
        <title>Comparative genome sequencing reveals chemotype-specific gene clusters in the toxigenic black mold Stachybotrys.</title>
        <authorList>
            <person name="Semeiks J."/>
            <person name="Borek D."/>
            <person name="Otwinowski Z."/>
            <person name="Grishin N.V."/>
        </authorList>
    </citation>
    <scope>NUCLEOTIDE SEQUENCE [LARGE SCALE GENOMIC DNA]</scope>
    <source>
        <strain evidence="8">CBS 109288 / IBT 7711</strain>
    </source>
</reference>
<feature type="compositionally biased region" description="Polar residues" evidence="6">
    <location>
        <begin position="1"/>
        <end position="12"/>
    </location>
</feature>
<name>A0A084B8Z4_STACB</name>
<dbReference type="Gene3D" id="3.40.50.1820">
    <property type="entry name" value="alpha/beta hydrolase"/>
    <property type="match status" value="1"/>
</dbReference>
<dbReference type="EMBL" id="KL647681">
    <property type="protein sequence ID" value="KEY74023.1"/>
    <property type="molecule type" value="Genomic_DNA"/>
</dbReference>
<keyword evidence="2 4" id="KW-0442">Lipid degradation</keyword>
<dbReference type="AlphaFoldDB" id="A0A084B8Z4"/>
<evidence type="ECO:0000256" key="6">
    <source>
        <dbReference type="SAM" id="MobiDB-lite"/>
    </source>
</evidence>
<feature type="active site" description="Charge relay system" evidence="5">
    <location>
        <position position="467"/>
    </location>
</feature>
<feature type="compositionally biased region" description="Basic and acidic residues" evidence="6">
    <location>
        <begin position="255"/>
        <end position="264"/>
    </location>
</feature>
<dbReference type="HOGENOM" id="CLU_022501_2_0_1"/>
<feature type="active site" description="Nucleophile" evidence="5">
    <location>
        <position position="379"/>
    </location>
</feature>
<keyword evidence="3 4" id="KW-0443">Lipid metabolism</keyword>
<evidence type="ECO:0000256" key="1">
    <source>
        <dbReference type="ARBA" id="ARBA00022801"/>
    </source>
</evidence>
<evidence type="ECO:0000313" key="7">
    <source>
        <dbReference type="EMBL" id="KEY74023.1"/>
    </source>
</evidence>
<dbReference type="OrthoDB" id="2363873at2759"/>
<dbReference type="PANTHER" id="PTHR10272">
    <property type="entry name" value="PLATELET-ACTIVATING FACTOR ACETYLHYDROLASE"/>
    <property type="match status" value="1"/>
</dbReference>
<dbReference type="GO" id="GO:0003847">
    <property type="term" value="F:1-alkyl-2-acetylglycerophosphocholine esterase activity"/>
    <property type="evidence" value="ECO:0007669"/>
    <property type="project" value="UniProtKB-UniRule"/>
</dbReference>
<dbReference type="InterPro" id="IPR016715">
    <property type="entry name" value="PAF_acetylhydro_eukaryote"/>
</dbReference>
<keyword evidence="1 4" id="KW-0378">Hydrolase</keyword>
<comment type="similarity">
    <text evidence="4">Belongs to the serine esterase family.</text>
</comment>
<dbReference type="GO" id="GO:0016042">
    <property type="term" value="P:lipid catabolic process"/>
    <property type="evidence" value="ECO:0007669"/>
    <property type="project" value="UniProtKB-KW"/>
</dbReference>
<evidence type="ECO:0000313" key="8">
    <source>
        <dbReference type="Proteomes" id="UP000028045"/>
    </source>
</evidence>
<gene>
    <name evidence="7" type="ORF">S7711_02614</name>
</gene>
<dbReference type="PANTHER" id="PTHR10272:SF0">
    <property type="entry name" value="PLATELET-ACTIVATING FACTOR ACETYLHYDROLASE"/>
    <property type="match status" value="1"/>
</dbReference>
<dbReference type="Proteomes" id="UP000028045">
    <property type="component" value="Unassembled WGS sequence"/>
</dbReference>
<feature type="region of interest" description="Disordered" evidence="6">
    <location>
        <begin position="1"/>
        <end position="31"/>
    </location>
</feature>
<feature type="region of interest" description="Disordered" evidence="6">
    <location>
        <begin position="251"/>
        <end position="272"/>
    </location>
</feature>